<evidence type="ECO:0000259" key="1">
    <source>
        <dbReference type="Pfam" id="PF03721"/>
    </source>
</evidence>
<feature type="domain" description="UDP-glucose/GDP-mannose dehydrogenase N-terminal" evidence="1">
    <location>
        <begin position="1"/>
        <end position="97"/>
    </location>
</feature>
<dbReference type="InterPro" id="IPR036291">
    <property type="entry name" value="NAD(P)-bd_dom_sf"/>
</dbReference>
<dbReference type="InterPro" id="IPR001732">
    <property type="entry name" value="UDP-Glc/GDP-Man_DH_N"/>
</dbReference>
<dbReference type="AlphaFoldDB" id="X1J8C9"/>
<accession>X1J8C9</accession>
<proteinExistence type="predicted"/>
<gene>
    <name evidence="2" type="ORF">S03H2_45931</name>
</gene>
<dbReference type="EMBL" id="BARU01028803">
    <property type="protein sequence ID" value="GAH74624.1"/>
    <property type="molecule type" value="Genomic_DNA"/>
</dbReference>
<feature type="non-terminal residue" evidence="2">
    <location>
        <position position="99"/>
    </location>
</feature>
<protein>
    <recommendedName>
        <fullName evidence="1">UDP-glucose/GDP-mannose dehydrogenase N-terminal domain-containing protein</fullName>
    </recommendedName>
</protein>
<dbReference type="PANTHER" id="PTHR43750:SF1">
    <property type="entry name" value="GDP-MANNOSE 6-DEHYDROGENASE"/>
    <property type="match status" value="1"/>
</dbReference>
<dbReference type="Pfam" id="PF03721">
    <property type="entry name" value="UDPG_MGDP_dh_N"/>
    <property type="match status" value="1"/>
</dbReference>
<name>X1J8C9_9ZZZZ</name>
<dbReference type="Gene3D" id="3.40.50.720">
    <property type="entry name" value="NAD(P)-binding Rossmann-like Domain"/>
    <property type="match status" value="1"/>
</dbReference>
<evidence type="ECO:0000313" key="2">
    <source>
        <dbReference type="EMBL" id="GAH74624.1"/>
    </source>
</evidence>
<dbReference type="GO" id="GO:0016616">
    <property type="term" value="F:oxidoreductase activity, acting on the CH-OH group of donors, NAD or NADP as acceptor"/>
    <property type="evidence" value="ECO:0007669"/>
    <property type="project" value="InterPro"/>
</dbReference>
<dbReference type="SUPFAM" id="SSF51735">
    <property type="entry name" value="NAD(P)-binding Rossmann-fold domains"/>
    <property type="match status" value="1"/>
</dbReference>
<sequence>MNISIFGLGYVGSVCTVCFAKEGHRVIGVDIKKEKVDAFCRGESFIVEPGLTEITKKSVEAGNICATQDIQKAVLNSEISFVCVGTPAKDDGSLDTFFV</sequence>
<comment type="caution">
    <text evidence="2">The sequence shown here is derived from an EMBL/GenBank/DDBJ whole genome shotgun (WGS) entry which is preliminary data.</text>
</comment>
<dbReference type="GO" id="GO:0051287">
    <property type="term" value="F:NAD binding"/>
    <property type="evidence" value="ECO:0007669"/>
    <property type="project" value="InterPro"/>
</dbReference>
<dbReference type="PANTHER" id="PTHR43750">
    <property type="entry name" value="UDP-GLUCOSE 6-DEHYDROGENASE TUAD"/>
    <property type="match status" value="1"/>
</dbReference>
<organism evidence="2">
    <name type="scientific">marine sediment metagenome</name>
    <dbReference type="NCBI Taxonomy" id="412755"/>
    <lineage>
        <taxon>unclassified sequences</taxon>
        <taxon>metagenomes</taxon>
        <taxon>ecological metagenomes</taxon>
    </lineage>
</organism>
<reference evidence="2" key="1">
    <citation type="journal article" date="2014" name="Front. Microbiol.">
        <title>High frequency of phylogenetically diverse reductive dehalogenase-homologous genes in deep subseafloor sedimentary metagenomes.</title>
        <authorList>
            <person name="Kawai M."/>
            <person name="Futagami T."/>
            <person name="Toyoda A."/>
            <person name="Takaki Y."/>
            <person name="Nishi S."/>
            <person name="Hori S."/>
            <person name="Arai W."/>
            <person name="Tsubouchi T."/>
            <person name="Morono Y."/>
            <person name="Uchiyama I."/>
            <person name="Ito T."/>
            <person name="Fujiyama A."/>
            <person name="Inagaki F."/>
            <person name="Takami H."/>
        </authorList>
    </citation>
    <scope>NUCLEOTIDE SEQUENCE</scope>
    <source>
        <strain evidence="2">Expedition CK06-06</strain>
    </source>
</reference>